<sequence>MDRNEILTRNKDSKAKDEGLVYVEDKSRRYGEIGLSIMFILLVFYNFAKGLPIYDLLAIFWGYLGMSYVYKYRASKTKGNLVPAIAGLIAAVVFLLDYILQTW</sequence>
<protein>
    <submittedName>
        <fullName evidence="2">Uncharacterized protein</fullName>
    </submittedName>
</protein>
<feature type="transmembrane region" description="Helical" evidence="1">
    <location>
        <begin position="53"/>
        <end position="70"/>
    </location>
</feature>
<dbReference type="OrthoDB" id="2086763at2"/>
<evidence type="ECO:0000313" key="3">
    <source>
        <dbReference type="Proteomes" id="UP000036873"/>
    </source>
</evidence>
<dbReference type="AlphaFoldDB" id="A0A0L6TYD4"/>
<evidence type="ECO:0000256" key="1">
    <source>
        <dbReference type="SAM" id="Phobius"/>
    </source>
</evidence>
<gene>
    <name evidence="2" type="ORF">AKG39_13165</name>
</gene>
<dbReference type="InterPro" id="IPR045620">
    <property type="entry name" value="DUF6442"/>
</dbReference>
<keyword evidence="1" id="KW-0472">Membrane</keyword>
<keyword evidence="3" id="KW-1185">Reference proteome</keyword>
<evidence type="ECO:0000313" key="2">
    <source>
        <dbReference type="EMBL" id="KNZ41258.1"/>
    </source>
</evidence>
<dbReference type="STRING" id="52689.AKG39_13165"/>
<keyword evidence="1" id="KW-0812">Transmembrane</keyword>
<proteinExistence type="predicted"/>
<accession>A0A0L6TYD4</accession>
<name>A0A0L6TYD4_9FIRM</name>
<organism evidence="2 3">
    <name type="scientific">Acetobacterium bakii</name>
    <dbReference type="NCBI Taxonomy" id="52689"/>
    <lineage>
        <taxon>Bacteria</taxon>
        <taxon>Bacillati</taxon>
        <taxon>Bacillota</taxon>
        <taxon>Clostridia</taxon>
        <taxon>Eubacteriales</taxon>
        <taxon>Eubacteriaceae</taxon>
        <taxon>Acetobacterium</taxon>
    </lineage>
</organism>
<reference evidence="3" key="1">
    <citation type="submission" date="2015-07" db="EMBL/GenBank/DDBJ databases">
        <title>Draft genome sequence of Acetobacterium bakii DSM 8293, a potential psychrophilic chemical producer through syngas fermentation.</title>
        <authorList>
            <person name="Song Y."/>
            <person name="Hwang S."/>
            <person name="Cho B.-K."/>
        </authorList>
    </citation>
    <scope>NUCLEOTIDE SEQUENCE [LARGE SCALE GENOMIC DNA]</scope>
    <source>
        <strain evidence="3">DSM 8239</strain>
    </source>
</reference>
<feature type="transmembrane region" description="Helical" evidence="1">
    <location>
        <begin position="82"/>
        <end position="100"/>
    </location>
</feature>
<dbReference type="EMBL" id="LGYO01000033">
    <property type="protein sequence ID" value="KNZ41258.1"/>
    <property type="molecule type" value="Genomic_DNA"/>
</dbReference>
<dbReference type="Proteomes" id="UP000036873">
    <property type="component" value="Unassembled WGS sequence"/>
</dbReference>
<comment type="caution">
    <text evidence="2">The sequence shown here is derived from an EMBL/GenBank/DDBJ whole genome shotgun (WGS) entry which is preliminary data.</text>
</comment>
<dbReference type="RefSeq" id="WP_050740861.1">
    <property type="nucleotide sequence ID" value="NZ_LGYO01000033.1"/>
</dbReference>
<feature type="transmembrane region" description="Helical" evidence="1">
    <location>
        <begin position="30"/>
        <end position="47"/>
    </location>
</feature>
<dbReference type="Pfam" id="PF20040">
    <property type="entry name" value="DUF6442"/>
    <property type="match status" value="1"/>
</dbReference>
<keyword evidence="1" id="KW-1133">Transmembrane helix</keyword>